<evidence type="ECO:0000256" key="8">
    <source>
        <dbReference type="SAM" id="Phobius"/>
    </source>
</evidence>
<dbReference type="Proteomes" id="UP001224674">
    <property type="component" value="Chromosome"/>
</dbReference>
<dbReference type="AlphaFoldDB" id="A0AAJ6AHQ5"/>
<dbReference type="PANTHER" id="PTHR34583">
    <property type="entry name" value="ANTIPORTER SUBUNIT MNHC2-RELATED"/>
    <property type="match status" value="1"/>
</dbReference>
<evidence type="ECO:0000313" key="10">
    <source>
        <dbReference type="Proteomes" id="UP001224674"/>
    </source>
</evidence>
<feature type="compositionally biased region" description="Polar residues" evidence="7">
    <location>
        <begin position="152"/>
        <end position="161"/>
    </location>
</feature>
<reference evidence="9 10" key="1">
    <citation type="submission" date="2023-03" db="EMBL/GenBank/DDBJ databases">
        <title>Complete genome sequences of several Auritidibacter ignavus strains isolated from ear infections.</title>
        <authorList>
            <person name="Baehr T."/>
            <person name="Baumhoegger A.M."/>
        </authorList>
    </citation>
    <scope>NUCLEOTIDE SEQUENCE [LARGE SCALE GENOMIC DNA]</scope>
    <source>
        <strain evidence="9 10">BABAE-6</strain>
    </source>
</reference>
<keyword evidence="6 8" id="KW-0472">Membrane</keyword>
<keyword evidence="5 8" id="KW-1133">Transmembrane helix</keyword>
<evidence type="ECO:0000256" key="1">
    <source>
        <dbReference type="ARBA" id="ARBA00004651"/>
    </source>
</evidence>
<organism evidence="9 10">
    <name type="scientific">Auritidibacter ignavus</name>
    <dbReference type="NCBI Taxonomy" id="678932"/>
    <lineage>
        <taxon>Bacteria</taxon>
        <taxon>Bacillati</taxon>
        <taxon>Actinomycetota</taxon>
        <taxon>Actinomycetes</taxon>
        <taxon>Micrococcales</taxon>
        <taxon>Micrococcaceae</taxon>
        <taxon>Auritidibacter</taxon>
    </lineage>
</organism>
<name>A0AAJ6AHQ5_9MICC</name>
<evidence type="ECO:0000256" key="3">
    <source>
        <dbReference type="ARBA" id="ARBA00022475"/>
    </source>
</evidence>
<feature type="transmembrane region" description="Helical" evidence="8">
    <location>
        <begin position="69"/>
        <end position="90"/>
    </location>
</feature>
<evidence type="ECO:0000313" key="9">
    <source>
        <dbReference type="EMBL" id="WGH93633.1"/>
    </source>
</evidence>
<evidence type="ECO:0000256" key="5">
    <source>
        <dbReference type="ARBA" id="ARBA00022989"/>
    </source>
</evidence>
<dbReference type="InterPro" id="IPR050601">
    <property type="entry name" value="CPA3_antiporter_subunitC"/>
</dbReference>
<feature type="region of interest" description="Disordered" evidence="7">
    <location>
        <begin position="131"/>
        <end position="161"/>
    </location>
</feature>
<dbReference type="PANTHER" id="PTHR34583:SF2">
    <property type="entry name" value="ANTIPORTER SUBUNIT MNHC2-RELATED"/>
    <property type="match status" value="1"/>
</dbReference>
<dbReference type="EMBL" id="CP122566">
    <property type="protein sequence ID" value="WGH93633.1"/>
    <property type="molecule type" value="Genomic_DNA"/>
</dbReference>
<dbReference type="InterPro" id="IPR039428">
    <property type="entry name" value="NUOK/Mnh_C1-like"/>
</dbReference>
<dbReference type="RefSeq" id="WP_110098269.1">
    <property type="nucleotide sequence ID" value="NZ_CP122562.1"/>
</dbReference>
<dbReference type="GO" id="GO:0005886">
    <property type="term" value="C:plasma membrane"/>
    <property type="evidence" value="ECO:0007669"/>
    <property type="project" value="UniProtKB-SubCell"/>
</dbReference>
<keyword evidence="4 8" id="KW-0812">Transmembrane</keyword>
<evidence type="ECO:0000256" key="7">
    <source>
        <dbReference type="SAM" id="MobiDB-lite"/>
    </source>
</evidence>
<protein>
    <submittedName>
        <fullName evidence="9">Cation:proton antiporter subunit C</fullName>
    </submittedName>
</protein>
<dbReference type="Pfam" id="PF00420">
    <property type="entry name" value="Oxidored_q2"/>
    <property type="match status" value="1"/>
</dbReference>
<keyword evidence="3" id="KW-1003">Cell membrane</keyword>
<evidence type="ECO:0000256" key="2">
    <source>
        <dbReference type="ARBA" id="ARBA00010388"/>
    </source>
</evidence>
<evidence type="ECO:0000256" key="4">
    <source>
        <dbReference type="ARBA" id="ARBA00022692"/>
    </source>
</evidence>
<comment type="subcellular location">
    <subcellularLocation>
        <location evidence="1">Cell membrane</location>
        <topology evidence="1">Multi-pass membrane protein</topology>
    </subcellularLocation>
</comment>
<accession>A0AAJ6AHQ5</accession>
<proteinExistence type="inferred from homology"/>
<sequence>MTLALTVGLLVAGAVYLFTKREMLRIILGFILLGHAGNLVLMAAGGASRRHEPFGEVDPELAADPLPQAMVLTAIVIAFSITVFMLVLAVTGDRGDRTAGRTETLDTTAEAVSDATIPGTATHTLEVLHAQEEANDQARSAQQAAEQSQQAGTQRPTGGEK</sequence>
<dbReference type="GeneID" id="83694864"/>
<keyword evidence="10" id="KW-1185">Reference proteome</keyword>
<evidence type="ECO:0000256" key="6">
    <source>
        <dbReference type="ARBA" id="ARBA00023136"/>
    </source>
</evidence>
<gene>
    <name evidence="9" type="ORF">QDX21_02205</name>
</gene>
<dbReference type="Gene3D" id="1.10.287.3510">
    <property type="match status" value="1"/>
</dbReference>
<feature type="compositionally biased region" description="Low complexity" evidence="7">
    <location>
        <begin position="137"/>
        <end position="151"/>
    </location>
</feature>
<comment type="similarity">
    <text evidence="2">Belongs to the CPA3 antiporters (TC 2.A.63) subunit C family.</text>
</comment>
<feature type="transmembrane region" description="Helical" evidence="8">
    <location>
        <begin position="27"/>
        <end position="48"/>
    </location>
</feature>